<evidence type="ECO:0000313" key="2">
    <source>
        <dbReference type="Proteomes" id="UP000621516"/>
    </source>
</evidence>
<reference evidence="1 2" key="1">
    <citation type="journal article" date="2018" name="J. Microbiol.">
        <title>Aestuariibaculum marinum sp. nov., a marine bacterium isolated from seawater in South Korea.</title>
        <authorList>
            <person name="Choi J."/>
            <person name="Lee D."/>
            <person name="Jang J.H."/>
            <person name="Cha S."/>
            <person name="Seo T."/>
        </authorList>
    </citation>
    <scope>NUCLEOTIDE SEQUENCE [LARGE SCALE GENOMIC DNA]</scope>
    <source>
        <strain evidence="1 2">IP7</strain>
    </source>
</reference>
<accession>A0A8J6PUE4</accession>
<dbReference type="Proteomes" id="UP000621516">
    <property type="component" value="Unassembled WGS sequence"/>
</dbReference>
<organism evidence="1 2">
    <name type="scientific">Aestuariibaculum marinum</name>
    <dbReference type="NCBI Taxonomy" id="2683592"/>
    <lineage>
        <taxon>Bacteria</taxon>
        <taxon>Pseudomonadati</taxon>
        <taxon>Bacteroidota</taxon>
        <taxon>Flavobacteriia</taxon>
        <taxon>Flavobacteriales</taxon>
        <taxon>Flavobacteriaceae</taxon>
    </lineage>
</organism>
<name>A0A8J6PUE4_9FLAO</name>
<proteinExistence type="predicted"/>
<comment type="caution">
    <text evidence="1">The sequence shown here is derived from an EMBL/GenBank/DDBJ whole genome shotgun (WGS) entry which is preliminary data.</text>
</comment>
<sequence length="224" mass="25803">MKHFLLLMVSIIFVSCGKEKSVLLPEVSHSKITEISDVSPAYLFYDISQKNSVELNRKNLISTTNWLVNIDKRLTLNQVIPHITFLQNKKKKASHKNKDARNYYTCNNTNKTTLGFIDFTDVEYIKTKENSVNSLLQQEINSQLIFFSKTGELFIITPDLEPFIKETTKDHLVEDLRATYSSGSTISLRFSKDLTFQDYISIKSILENIAPEDLNIAHQEFIQD</sequence>
<dbReference type="AlphaFoldDB" id="A0A8J6PUE4"/>
<dbReference type="RefSeq" id="WP_188223706.1">
    <property type="nucleotide sequence ID" value="NZ_JACVXD010000005.1"/>
</dbReference>
<gene>
    <name evidence="1" type="ORF">ICJ85_10285</name>
</gene>
<protein>
    <submittedName>
        <fullName evidence="1">Uncharacterized protein</fullName>
    </submittedName>
</protein>
<evidence type="ECO:0000313" key="1">
    <source>
        <dbReference type="EMBL" id="MBD0824404.1"/>
    </source>
</evidence>
<dbReference type="PROSITE" id="PS51257">
    <property type="entry name" value="PROKAR_LIPOPROTEIN"/>
    <property type="match status" value="1"/>
</dbReference>
<keyword evidence="2" id="KW-1185">Reference proteome</keyword>
<dbReference type="EMBL" id="JACVXD010000005">
    <property type="protein sequence ID" value="MBD0824404.1"/>
    <property type="molecule type" value="Genomic_DNA"/>
</dbReference>